<feature type="non-terminal residue" evidence="1">
    <location>
        <position position="93"/>
    </location>
</feature>
<evidence type="ECO:0000313" key="2">
    <source>
        <dbReference type="Proteomes" id="UP000265520"/>
    </source>
</evidence>
<sequence>MEKLKVKTRAKSKTIPVLLDRMVELQREEKTNKLHYYKNLGDSEESSRRTGAEKEGNISNGFLKLPFITPELTCAHTNRCVSRWLCPLIKSNG</sequence>
<name>A0A392P8N9_9FABA</name>
<dbReference type="Proteomes" id="UP000265520">
    <property type="component" value="Unassembled WGS sequence"/>
</dbReference>
<proteinExistence type="predicted"/>
<dbReference type="AlphaFoldDB" id="A0A392P8N9"/>
<comment type="caution">
    <text evidence="1">The sequence shown here is derived from an EMBL/GenBank/DDBJ whole genome shotgun (WGS) entry which is preliminary data.</text>
</comment>
<dbReference type="EMBL" id="LXQA010066086">
    <property type="protein sequence ID" value="MCI07626.1"/>
    <property type="molecule type" value="Genomic_DNA"/>
</dbReference>
<organism evidence="1 2">
    <name type="scientific">Trifolium medium</name>
    <dbReference type="NCBI Taxonomy" id="97028"/>
    <lineage>
        <taxon>Eukaryota</taxon>
        <taxon>Viridiplantae</taxon>
        <taxon>Streptophyta</taxon>
        <taxon>Embryophyta</taxon>
        <taxon>Tracheophyta</taxon>
        <taxon>Spermatophyta</taxon>
        <taxon>Magnoliopsida</taxon>
        <taxon>eudicotyledons</taxon>
        <taxon>Gunneridae</taxon>
        <taxon>Pentapetalae</taxon>
        <taxon>rosids</taxon>
        <taxon>fabids</taxon>
        <taxon>Fabales</taxon>
        <taxon>Fabaceae</taxon>
        <taxon>Papilionoideae</taxon>
        <taxon>50 kb inversion clade</taxon>
        <taxon>NPAAA clade</taxon>
        <taxon>Hologalegina</taxon>
        <taxon>IRL clade</taxon>
        <taxon>Trifolieae</taxon>
        <taxon>Trifolium</taxon>
    </lineage>
</organism>
<evidence type="ECO:0000313" key="1">
    <source>
        <dbReference type="EMBL" id="MCI07626.1"/>
    </source>
</evidence>
<protein>
    <submittedName>
        <fullName evidence="1">Uncharacterized protein</fullName>
    </submittedName>
</protein>
<keyword evidence="2" id="KW-1185">Reference proteome</keyword>
<reference evidence="1 2" key="1">
    <citation type="journal article" date="2018" name="Front. Plant Sci.">
        <title>Red Clover (Trifolium pratense) and Zigzag Clover (T. medium) - A Picture of Genomic Similarities and Differences.</title>
        <authorList>
            <person name="Dluhosova J."/>
            <person name="Istvanek J."/>
            <person name="Nedelnik J."/>
            <person name="Repkova J."/>
        </authorList>
    </citation>
    <scope>NUCLEOTIDE SEQUENCE [LARGE SCALE GENOMIC DNA]</scope>
    <source>
        <strain evidence="2">cv. 10/8</strain>
        <tissue evidence="1">Leaf</tissue>
    </source>
</reference>
<accession>A0A392P8N9</accession>